<feature type="transmembrane region" description="Helical" evidence="9">
    <location>
        <begin position="188"/>
        <end position="208"/>
    </location>
</feature>
<evidence type="ECO:0000256" key="3">
    <source>
        <dbReference type="ARBA" id="ARBA00022475"/>
    </source>
</evidence>
<evidence type="ECO:0000256" key="6">
    <source>
        <dbReference type="ARBA" id="ARBA00022989"/>
    </source>
</evidence>
<accession>A0A917NZ72</accession>
<keyword evidence="2" id="KW-0813">Transport</keyword>
<comment type="subcellular location">
    <subcellularLocation>
        <location evidence="1">Cell membrane</location>
        <topology evidence="1">Multi-pass membrane protein</topology>
    </subcellularLocation>
</comment>
<dbReference type="InterPro" id="IPR001851">
    <property type="entry name" value="ABC_transp_permease"/>
</dbReference>
<feature type="transmembrane region" description="Helical" evidence="9">
    <location>
        <begin position="264"/>
        <end position="281"/>
    </location>
</feature>
<protein>
    <submittedName>
        <fullName evidence="10">Monosaccharide-transporting ATPase</fullName>
    </submittedName>
</protein>
<gene>
    <name evidence="10" type="ORF">GCM10010121_062620</name>
</gene>
<feature type="transmembrane region" description="Helical" evidence="9">
    <location>
        <begin position="313"/>
        <end position="333"/>
    </location>
</feature>
<dbReference type="GO" id="GO:0022857">
    <property type="term" value="F:transmembrane transporter activity"/>
    <property type="evidence" value="ECO:0007669"/>
    <property type="project" value="InterPro"/>
</dbReference>
<feature type="transmembrane region" description="Helical" evidence="9">
    <location>
        <begin position="61"/>
        <end position="84"/>
    </location>
</feature>
<evidence type="ECO:0000256" key="7">
    <source>
        <dbReference type="ARBA" id="ARBA00023136"/>
    </source>
</evidence>
<dbReference type="RefSeq" id="WP_189314639.1">
    <property type="nucleotide sequence ID" value="NZ_BMQA01000027.1"/>
</dbReference>
<keyword evidence="11" id="KW-1185">Reference proteome</keyword>
<evidence type="ECO:0000313" key="10">
    <source>
        <dbReference type="EMBL" id="GGJ42858.1"/>
    </source>
</evidence>
<evidence type="ECO:0000256" key="5">
    <source>
        <dbReference type="ARBA" id="ARBA00022692"/>
    </source>
</evidence>
<reference evidence="10" key="2">
    <citation type="submission" date="2020-09" db="EMBL/GenBank/DDBJ databases">
        <authorList>
            <person name="Sun Q."/>
            <person name="Ohkuma M."/>
        </authorList>
    </citation>
    <scope>NUCLEOTIDE SEQUENCE</scope>
    <source>
        <strain evidence="10">JCM 3086</strain>
    </source>
</reference>
<feature type="transmembrane region" description="Helical" evidence="9">
    <location>
        <begin position="115"/>
        <end position="141"/>
    </location>
</feature>
<feature type="transmembrane region" description="Helical" evidence="9">
    <location>
        <begin position="29"/>
        <end position="49"/>
    </location>
</feature>
<dbReference type="Proteomes" id="UP000657574">
    <property type="component" value="Unassembled WGS sequence"/>
</dbReference>
<dbReference type="CDD" id="cd06579">
    <property type="entry name" value="TM_PBP1_transp_AraH_like"/>
    <property type="match status" value="1"/>
</dbReference>
<evidence type="ECO:0000256" key="9">
    <source>
        <dbReference type="SAM" id="Phobius"/>
    </source>
</evidence>
<keyword evidence="3" id="KW-1003">Cell membrane</keyword>
<reference evidence="10" key="1">
    <citation type="journal article" date="2014" name="Int. J. Syst. Evol. Microbiol.">
        <title>Complete genome sequence of Corynebacterium casei LMG S-19264T (=DSM 44701T), isolated from a smear-ripened cheese.</title>
        <authorList>
            <consortium name="US DOE Joint Genome Institute (JGI-PGF)"/>
            <person name="Walter F."/>
            <person name="Albersmeier A."/>
            <person name="Kalinowski J."/>
            <person name="Ruckert C."/>
        </authorList>
    </citation>
    <scope>NUCLEOTIDE SEQUENCE</scope>
    <source>
        <strain evidence="10">JCM 3086</strain>
    </source>
</reference>
<evidence type="ECO:0000256" key="8">
    <source>
        <dbReference type="SAM" id="MobiDB-lite"/>
    </source>
</evidence>
<feature type="transmembrane region" description="Helical" evidence="9">
    <location>
        <begin position="237"/>
        <end position="258"/>
    </location>
</feature>
<comment type="caution">
    <text evidence="10">The sequence shown here is derived from an EMBL/GenBank/DDBJ whole genome shotgun (WGS) entry which is preliminary data.</text>
</comment>
<evidence type="ECO:0000256" key="4">
    <source>
        <dbReference type="ARBA" id="ARBA00022519"/>
    </source>
</evidence>
<evidence type="ECO:0000313" key="11">
    <source>
        <dbReference type="Proteomes" id="UP000657574"/>
    </source>
</evidence>
<proteinExistence type="predicted"/>
<keyword evidence="4" id="KW-0997">Cell inner membrane</keyword>
<evidence type="ECO:0000256" key="1">
    <source>
        <dbReference type="ARBA" id="ARBA00004651"/>
    </source>
</evidence>
<feature type="transmembrane region" description="Helical" evidence="9">
    <location>
        <begin position="288"/>
        <end position="307"/>
    </location>
</feature>
<name>A0A917NZ72_9ACTN</name>
<dbReference type="PANTHER" id="PTHR32196">
    <property type="entry name" value="ABC TRANSPORTER PERMEASE PROTEIN YPHD-RELATED-RELATED"/>
    <property type="match status" value="1"/>
</dbReference>
<keyword evidence="7 9" id="KW-0472">Membrane</keyword>
<dbReference type="GO" id="GO:0005886">
    <property type="term" value="C:plasma membrane"/>
    <property type="evidence" value="ECO:0007669"/>
    <property type="project" value="UniProtKB-SubCell"/>
</dbReference>
<organism evidence="10 11">
    <name type="scientific">Streptomyces brasiliensis</name>
    <dbReference type="NCBI Taxonomy" id="1954"/>
    <lineage>
        <taxon>Bacteria</taxon>
        <taxon>Bacillati</taxon>
        <taxon>Actinomycetota</taxon>
        <taxon>Actinomycetes</taxon>
        <taxon>Kitasatosporales</taxon>
        <taxon>Streptomycetaceae</taxon>
        <taxon>Streptomyces</taxon>
    </lineage>
</organism>
<sequence>MSDTMTPPLETPPARTKVKPRPAALQNPVGKYALIGVWAVMAAVFWFTVQDGLFRTSGTFHAIFGSVNATVLIMLALAALSTLIVGEFDLSFASVMGISAATVAIVGGQHHQSALVAVLAGMAVALLAGLVNAIFVVTFGVSSFVVTLGMSTVLTSLGELITHNNFVAFSNGTLKSIATHKVFTMPLAFYYGIGLALVMAYVLAWMPIGRSALFVGANPEVARLAGVRVQRIRFGSYLLGATFAGLAGVLVVASVGSFDNSTTGTYLLPALAAVFLSTAVIQPGVFNPIGAVIAIFFLQTGIIALQLMGSSTWVVGLFYGGGLVIAVSISKLIRSRTTTH</sequence>
<dbReference type="PANTHER" id="PTHR32196:SF21">
    <property type="entry name" value="ABC TRANSPORTER PERMEASE PROTEIN YPHD-RELATED"/>
    <property type="match status" value="1"/>
</dbReference>
<feature type="region of interest" description="Disordered" evidence="8">
    <location>
        <begin position="1"/>
        <end position="20"/>
    </location>
</feature>
<dbReference type="Pfam" id="PF02653">
    <property type="entry name" value="BPD_transp_2"/>
    <property type="match status" value="1"/>
</dbReference>
<evidence type="ECO:0000256" key="2">
    <source>
        <dbReference type="ARBA" id="ARBA00022448"/>
    </source>
</evidence>
<keyword evidence="6 9" id="KW-1133">Transmembrane helix</keyword>
<keyword evidence="5 9" id="KW-0812">Transmembrane</keyword>
<dbReference type="EMBL" id="BMQA01000027">
    <property type="protein sequence ID" value="GGJ42858.1"/>
    <property type="molecule type" value="Genomic_DNA"/>
</dbReference>
<dbReference type="AlphaFoldDB" id="A0A917NZ72"/>